<dbReference type="KEGG" id="cten:18249594"/>
<evidence type="ECO:0000313" key="4">
    <source>
        <dbReference type="Proteomes" id="UP000000707"/>
    </source>
</evidence>
<dbReference type="GeneID" id="18249594"/>
<feature type="signal peptide" evidence="2">
    <location>
        <begin position="1"/>
        <end position="20"/>
    </location>
</feature>
<proteinExistence type="predicted"/>
<gene>
    <name evidence="3" type="ORF">CANTEDRAFT_132135</name>
</gene>
<name>G3BDN1_CANTC</name>
<reference evidence="3 4" key="1">
    <citation type="journal article" date="2011" name="Proc. Natl. Acad. Sci. U.S.A.">
        <title>Comparative genomics of xylose-fermenting fungi for enhanced biofuel production.</title>
        <authorList>
            <person name="Wohlbach D.J."/>
            <person name="Kuo A."/>
            <person name="Sato T.K."/>
            <person name="Potts K.M."/>
            <person name="Salamov A.A."/>
            <person name="LaButti K.M."/>
            <person name="Sun H."/>
            <person name="Clum A."/>
            <person name="Pangilinan J.L."/>
            <person name="Lindquist E.A."/>
            <person name="Lucas S."/>
            <person name="Lapidus A."/>
            <person name="Jin M."/>
            <person name="Gunawan C."/>
            <person name="Balan V."/>
            <person name="Dale B.E."/>
            <person name="Jeffries T.W."/>
            <person name="Zinkel R."/>
            <person name="Barry K.W."/>
            <person name="Grigoriev I.V."/>
            <person name="Gasch A.P."/>
        </authorList>
    </citation>
    <scope>NUCLEOTIDE SEQUENCE [LARGE SCALE GENOMIC DNA]</scope>
    <source>
        <strain evidence="4">ATCC 10573 / BCRC 21748 / CBS 615 / JCM 9827 / NBRC 10315 / NRRL Y-1498 / VKM Y-70</strain>
    </source>
</reference>
<feature type="chain" id="PRO_5003442900" description="Opaque-phase-specific protein OP4" evidence="2">
    <location>
        <begin position="21"/>
        <end position="335"/>
    </location>
</feature>
<dbReference type="STRING" id="590646.G3BDN1"/>
<evidence type="ECO:0000313" key="3">
    <source>
        <dbReference type="EMBL" id="EGV61096.1"/>
    </source>
</evidence>
<dbReference type="RefSeq" id="XP_006690310.1">
    <property type="nucleotide sequence ID" value="XM_006690247.1"/>
</dbReference>
<dbReference type="OrthoDB" id="4091967at2759"/>
<keyword evidence="4" id="KW-1185">Reference proteome</keyword>
<organism evidence="4">
    <name type="scientific">Candida tenuis (strain ATCC 10573 / BCRC 21748 / CBS 615 / JCM 9827 / NBRC 10315 / NRRL Y-1498 / VKM Y-70)</name>
    <name type="common">Yeast</name>
    <name type="synonym">Yamadazyma tenuis</name>
    <dbReference type="NCBI Taxonomy" id="590646"/>
    <lineage>
        <taxon>Eukaryota</taxon>
        <taxon>Fungi</taxon>
        <taxon>Dikarya</taxon>
        <taxon>Ascomycota</taxon>
        <taxon>Saccharomycotina</taxon>
        <taxon>Pichiomycetes</taxon>
        <taxon>Debaryomycetaceae</taxon>
        <taxon>Yamadazyma</taxon>
    </lineage>
</organism>
<dbReference type="eggNOG" id="ENOG502QQIF">
    <property type="taxonomic scope" value="Eukaryota"/>
</dbReference>
<keyword evidence="2" id="KW-0732">Signal</keyword>
<feature type="region of interest" description="Disordered" evidence="1">
    <location>
        <begin position="289"/>
        <end position="335"/>
    </location>
</feature>
<sequence length="335" mass="35798">MRLSTTALLTIAITTSIVNSAPTVAESGVGVIAKRSDDLENILLDLQNFKDKREETLSTLSKREYQIVTDVLKALNDTELAPKIIHYLATNSTLQPIVISTIVTVLKSGLLNMTTLFNALDQSGLVTTVVQDLISDCSLYVSLFRTAEGIISDLVSKVQSAINSSKRDLKAVQRQEKRTALKSVLEARSNLDARLDLDEVVVNLLQSLANSGLASSVVKSIITDSSYIPFAESLISAVLSSNALDLGELVDAVENTNLASDLLKSILNVNTFDTVVTNAFAAFSGDCSTSSGSGSSGSSAATTSAGSSGSTSTTTTTDPCKKKRRRRRRRANYNY</sequence>
<dbReference type="AlphaFoldDB" id="G3BDN1"/>
<evidence type="ECO:0000256" key="2">
    <source>
        <dbReference type="SAM" id="SignalP"/>
    </source>
</evidence>
<evidence type="ECO:0008006" key="5">
    <source>
        <dbReference type="Google" id="ProtNLM"/>
    </source>
</evidence>
<dbReference type="EMBL" id="GL996528">
    <property type="protein sequence ID" value="EGV61096.1"/>
    <property type="molecule type" value="Genomic_DNA"/>
</dbReference>
<accession>G3BDN1</accession>
<evidence type="ECO:0000256" key="1">
    <source>
        <dbReference type="SAM" id="MobiDB-lite"/>
    </source>
</evidence>
<feature type="compositionally biased region" description="Low complexity" evidence="1">
    <location>
        <begin position="289"/>
        <end position="317"/>
    </location>
</feature>
<feature type="compositionally biased region" description="Basic residues" evidence="1">
    <location>
        <begin position="321"/>
        <end position="335"/>
    </location>
</feature>
<dbReference type="Proteomes" id="UP000000707">
    <property type="component" value="Unassembled WGS sequence"/>
</dbReference>
<protein>
    <recommendedName>
        <fullName evidence="5">Opaque-phase-specific protein OP4</fullName>
    </recommendedName>
</protein>